<sequence>MHVEFSLAVAALPKCDGFSCFSHGRALAKNIRPCGSQSQYVGSLVYEDRKAGLRPFQALPVMIIRLRNQHPGTYGFSMPGLALSLCLPTAARGDPWVPLLNIACIAGNVARAVQR</sequence>
<name>A0ACC1PM04_9APHY</name>
<organism evidence="1 2">
    <name type="scientific">Trametes sanguinea</name>
    <dbReference type="NCBI Taxonomy" id="158606"/>
    <lineage>
        <taxon>Eukaryota</taxon>
        <taxon>Fungi</taxon>
        <taxon>Dikarya</taxon>
        <taxon>Basidiomycota</taxon>
        <taxon>Agaricomycotina</taxon>
        <taxon>Agaricomycetes</taxon>
        <taxon>Polyporales</taxon>
        <taxon>Polyporaceae</taxon>
        <taxon>Trametes</taxon>
    </lineage>
</organism>
<evidence type="ECO:0000313" key="1">
    <source>
        <dbReference type="EMBL" id="KAJ2995323.1"/>
    </source>
</evidence>
<proteinExistence type="predicted"/>
<accession>A0ACC1PM04</accession>
<gene>
    <name evidence="1" type="ORF">NUW54_g7407</name>
</gene>
<keyword evidence="2" id="KW-1185">Reference proteome</keyword>
<comment type="caution">
    <text evidence="1">The sequence shown here is derived from an EMBL/GenBank/DDBJ whole genome shotgun (WGS) entry which is preliminary data.</text>
</comment>
<evidence type="ECO:0000313" key="2">
    <source>
        <dbReference type="Proteomes" id="UP001144978"/>
    </source>
</evidence>
<dbReference type="Proteomes" id="UP001144978">
    <property type="component" value="Unassembled WGS sequence"/>
</dbReference>
<reference evidence="1" key="1">
    <citation type="submission" date="2022-08" db="EMBL/GenBank/DDBJ databases">
        <title>Genome Sequence of Pycnoporus sanguineus.</title>
        <authorList>
            <person name="Buettner E."/>
        </authorList>
    </citation>
    <scope>NUCLEOTIDE SEQUENCE</scope>
    <source>
        <strain evidence="1">CG-C14</strain>
    </source>
</reference>
<protein>
    <submittedName>
        <fullName evidence="1">Uncharacterized protein</fullName>
    </submittedName>
</protein>
<dbReference type="EMBL" id="JANSHE010002119">
    <property type="protein sequence ID" value="KAJ2995323.1"/>
    <property type="molecule type" value="Genomic_DNA"/>
</dbReference>